<evidence type="ECO:0000259" key="5">
    <source>
        <dbReference type="PROSITE" id="PS50949"/>
    </source>
</evidence>
<reference evidence="7" key="1">
    <citation type="submission" date="2017-12" db="EMBL/GenBank/DDBJ databases">
        <title>FDA dAtabase for Regulatory Grade micrObial Sequences (FDA-ARGOS): Supporting development and validation of Infectious Disease Dx tests.</title>
        <authorList>
            <person name="Hoffmann M."/>
            <person name="Allard M."/>
            <person name="Evans P."/>
            <person name="Brown E."/>
            <person name="Tallon L."/>
            <person name="Sadzewicz L."/>
            <person name="Sengamalay N."/>
            <person name="Ott S."/>
            <person name="Godinez A."/>
            <person name="Nagaraj S."/>
            <person name="Vavikolanu K."/>
            <person name="Aluvathingal J."/>
            <person name="Nadendla S."/>
            <person name="Sichtig H."/>
        </authorList>
    </citation>
    <scope>NUCLEOTIDE SEQUENCE [LARGE SCALE GENOMIC DNA]</scope>
    <source>
        <strain evidence="7">FDAARGOS_249</strain>
    </source>
</reference>
<dbReference type="SMART" id="SM00345">
    <property type="entry name" value="HTH_GNTR"/>
    <property type="match status" value="1"/>
</dbReference>
<dbReference type="SUPFAM" id="SSF46785">
    <property type="entry name" value="Winged helix' DNA-binding domain"/>
    <property type="match status" value="1"/>
</dbReference>
<dbReference type="InterPro" id="IPR036388">
    <property type="entry name" value="WH-like_DNA-bd_sf"/>
</dbReference>
<dbReference type="PANTHER" id="PTHR44846:SF12">
    <property type="entry name" value="HTH-TYPE TRANSCRIPTIONAL REGULATOR TRER"/>
    <property type="match status" value="1"/>
</dbReference>
<dbReference type="Gene3D" id="3.40.1410.10">
    <property type="entry name" value="Chorismate lyase-like"/>
    <property type="match status" value="1"/>
</dbReference>
<comment type="caution">
    <text evidence="6">The sequence shown here is derived from an EMBL/GenBank/DDBJ whole genome shotgun (WGS) entry which is preliminary data.</text>
</comment>
<evidence type="ECO:0000256" key="4">
    <source>
        <dbReference type="NCBIfam" id="TIGR02404"/>
    </source>
</evidence>
<dbReference type="Proteomes" id="UP000192813">
    <property type="component" value="Unassembled WGS sequence"/>
</dbReference>
<dbReference type="SMART" id="SM00866">
    <property type="entry name" value="UTRA"/>
    <property type="match status" value="1"/>
</dbReference>
<dbReference type="AlphaFoldDB" id="A0A2J9PML4"/>
<protein>
    <recommendedName>
        <fullName evidence="4">Trehalose operon repressor</fullName>
    </recommendedName>
</protein>
<dbReference type="GO" id="GO:0003700">
    <property type="term" value="F:DNA-binding transcription factor activity"/>
    <property type="evidence" value="ECO:0007669"/>
    <property type="project" value="UniProtKB-UniRule"/>
</dbReference>
<keyword evidence="1" id="KW-0805">Transcription regulation</keyword>
<dbReference type="InterPro" id="IPR050679">
    <property type="entry name" value="Bact_HTH_transcr_reg"/>
</dbReference>
<dbReference type="SUPFAM" id="SSF64288">
    <property type="entry name" value="Chorismate lyase-like"/>
    <property type="match status" value="1"/>
</dbReference>
<feature type="domain" description="HTH gntR-type" evidence="5">
    <location>
        <begin position="1"/>
        <end position="69"/>
    </location>
</feature>
<dbReference type="InterPro" id="IPR012770">
    <property type="entry name" value="TreR"/>
</dbReference>
<dbReference type="Pfam" id="PF00392">
    <property type="entry name" value="GntR"/>
    <property type="match status" value="1"/>
</dbReference>
<dbReference type="EMBL" id="NBTM02000001">
    <property type="protein sequence ID" value="PNL91584.1"/>
    <property type="molecule type" value="Genomic_DNA"/>
</dbReference>
<gene>
    <name evidence="6" type="primary">treR</name>
    <name evidence="6" type="ORF">A6J77_004875</name>
</gene>
<sequence>MYKFEFISADIQNKIHQGIYPVGRLLPSENDLAKTYDVSRETIRKAQKKLEDTGFIQKKQGKGAIVLDFARFSFPISGLTSYKELQETQHFQTATQVLSNKRVAAPDFLVGEDGVEADEPFIHLIRAREMEGETVIVDHDYLRVSVVQDGVPDEIAEVSIYQYFEQELDLQISFANKEIVAKKADDIDQKEMAIGPDDYIIQVNSHVYLEDATFFQYTSSHHRIDKFRFAEFARRTGH</sequence>
<dbReference type="Gene3D" id="1.10.10.10">
    <property type="entry name" value="Winged helix-like DNA-binding domain superfamily/Winged helix DNA-binding domain"/>
    <property type="match status" value="1"/>
</dbReference>
<dbReference type="InterPro" id="IPR028978">
    <property type="entry name" value="Chorismate_lyase_/UTRA_dom_sf"/>
</dbReference>
<name>A0A2J9PML4_9LACT</name>
<evidence type="ECO:0000313" key="6">
    <source>
        <dbReference type="EMBL" id="PNL91584.1"/>
    </source>
</evidence>
<dbReference type="GO" id="GO:0003677">
    <property type="term" value="F:DNA binding"/>
    <property type="evidence" value="ECO:0007669"/>
    <property type="project" value="UniProtKB-UniRule"/>
</dbReference>
<dbReference type="Pfam" id="PF07702">
    <property type="entry name" value="UTRA"/>
    <property type="match status" value="1"/>
</dbReference>
<evidence type="ECO:0000256" key="1">
    <source>
        <dbReference type="ARBA" id="ARBA00023015"/>
    </source>
</evidence>
<keyword evidence="3" id="KW-0804">Transcription</keyword>
<evidence type="ECO:0000256" key="3">
    <source>
        <dbReference type="ARBA" id="ARBA00023163"/>
    </source>
</evidence>
<dbReference type="GO" id="GO:0045892">
    <property type="term" value="P:negative regulation of DNA-templated transcription"/>
    <property type="evidence" value="ECO:0007669"/>
    <property type="project" value="TreeGrafter"/>
</dbReference>
<proteinExistence type="predicted"/>
<accession>A0A2J9PML4</accession>
<dbReference type="InterPro" id="IPR036390">
    <property type="entry name" value="WH_DNA-bd_sf"/>
</dbReference>
<dbReference type="NCBIfam" id="TIGR02404">
    <property type="entry name" value="trehalos_R_Bsub"/>
    <property type="match status" value="1"/>
</dbReference>
<dbReference type="PRINTS" id="PR00035">
    <property type="entry name" value="HTHGNTR"/>
</dbReference>
<evidence type="ECO:0000256" key="2">
    <source>
        <dbReference type="ARBA" id="ARBA00023125"/>
    </source>
</evidence>
<organism evidence="6 7">
    <name type="scientific">Aerococcus viridans</name>
    <dbReference type="NCBI Taxonomy" id="1377"/>
    <lineage>
        <taxon>Bacteria</taxon>
        <taxon>Bacillati</taxon>
        <taxon>Bacillota</taxon>
        <taxon>Bacilli</taxon>
        <taxon>Lactobacillales</taxon>
        <taxon>Aerococcaceae</taxon>
        <taxon>Aerococcus</taxon>
    </lineage>
</organism>
<dbReference type="RefSeq" id="WP_083068675.1">
    <property type="nucleotide sequence ID" value="NZ_NBTM02000001.1"/>
</dbReference>
<evidence type="ECO:0000313" key="7">
    <source>
        <dbReference type="Proteomes" id="UP000192813"/>
    </source>
</evidence>
<dbReference type="PANTHER" id="PTHR44846">
    <property type="entry name" value="MANNOSYL-D-GLYCERATE TRANSPORT/METABOLISM SYSTEM REPRESSOR MNGR-RELATED"/>
    <property type="match status" value="1"/>
</dbReference>
<dbReference type="PROSITE" id="PS50949">
    <property type="entry name" value="HTH_GNTR"/>
    <property type="match status" value="1"/>
</dbReference>
<dbReference type="InterPro" id="IPR000524">
    <property type="entry name" value="Tscrpt_reg_HTH_GntR"/>
</dbReference>
<keyword evidence="2" id="KW-0238">DNA-binding</keyword>
<dbReference type="CDD" id="cd07377">
    <property type="entry name" value="WHTH_GntR"/>
    <property type="match status" value="1"/>
</dbReference>
<dbReference type="InterPro" id="IPR011663">
    <property type="entry name" value="UTRA"/>
</dbReference>